<dbReference type="OrthoDB" id="3269456at2759"/>
<evidence type="ECO:0000313" key="2">
    <source>
        <dbReference type="Proteomes" id="UP000054166"/>
    </source>
</evidence>
<dbReference type="Proteomes" id="UP000054166">
    <property type="component" value="Unassembled WGS sequence"/>
</dbReference>
<reference evidence="2" key="2">
    <citation type="submission" date="2015-01" db="EMBL/GenBank/DDBJ databases">
        <title>Evolutionary Origins and Diversification of the Mycorrhizal Mutualists.</title>
        <authorList>
            <consortium name="DOE Joint Genome Institute"/>
            <consortium name="Mycorrhizal Genomics Consortium"/>
            <person name="Kohler A."/>
            <person name="Kuo A."/>
            <person name="Nagy L.G."/>
            <person name="Floudas D."/>
            <person name="Copeland A."/>
            <person name="Barry K.W."/>
            <person name="Cichocki N."/>
            <person name="Veneault-Fourrey C."/>
            <person name="LaButti K."/>
            <person name="Lindquist E.A."/>
            <person name="Lipzen A."/>
            <person name="Lundell T."/>
            <person name="Morin E."/>
            <person name="Murat C."/>
            <person name="Riley R."/>
            <person name="Ohm R."/>
            <person name="Sun H."/>
            <person name="Tunlid A."/>
            <person name="Henrissat B."/>
            <person name="Grigoriev I.V."/>
            <person name="Hibbett D.S."/>
            <person name="Martin F."/>
        </authorList>
    </citation>
    <scope>NUCLEOTIDE SEQUENCE [LARGE SCALE GENOMIC DNA]</scope>
    <source>
        <strain evidence="2">F 1598</strain>
    </source>
</reference>
<dbReference type="HOGENOM" id="CLU_067622_1_1_1"/>
<dbReference type="InParanoid" id="A0A0C3EQ54"/>
<reference evidence="1 2" key="1">
    <citation type="submission" date="2014-04" db="EMBL/GenBank/DDBJ databases">
        <authorList>
            <consortium name="DOE Joint Genome Institute"/>
            <person name="Kuo A."/>
            <person name="Tarkka M."/>
            <person name="Buscot F."/>
            <person name="Kohler A."/>
            <person name="Nagy L.G."/>
            <person name="Floudas D."/>
            <person name="Copeland A."/>
            <person name="Barry K.W."/>
            <person name="Cichocki N."/>
            <person name="Veneault-Fourrey C."/>
            <person name="LaButti K."/>
            <person name="Lindquist E.A."/>
            <person name="Lipzen A."/>
            <person name="Lundell T."/>
            <person name="Morin E."/>
            <person name="Murat C."/>
            <person name="Sun H."/>
            <person name="Tunlid A."/>
            <person name="Henrissat B."/>
            <person name="Grigoriev I.V."/>
            <person name="Hibbett D.S."/>
            <person name="Martin F."/>
            <person name="Nordberg H.P."/>
            <person name="Cantor M.N."/>
            <person name="Hua S.X."/>
        </authorList>
    </citation>
    <scope>NUCLEOTIDE SEQUENCE [LARGE SCALE GENOMIC DNA]</scope>
    <source>
        <strain evidence="1 2">F 1598</strain>
    </source>
</reference>
<organism evidence="1 2">
    <name type="scientific">Piloderma croceum (strain F 1598)</name>
    <dbReference type="NCBI Taxonomy" id="765440"/>
    <lineage>
        <taxon>Eukaryota</taxon>
        <taxon>Fungi</taxon>
        <taxon>Dikarya</taxon>
        <taxon>Basidiomycota</taxon>
        <taxon>Agaricomycotina</taxon>
        <taxon>Agaricomycetes</taxon>
        <taxon>Agaricomycetidae</taxon>
        <taxon>Atheliales</taxon>
        <taxon>Atheliaceae</taxon>
        <taxon>Piloderma</taxon>
    </lineage>
</organism>
<proteinExistence type="predicted"/>
<keyword evidence="2" id="KW-1185">Reference proteome</keyword>
<gene>
    <name evidence="1" type="ORF">PILCRDRAFT_14244</name>
</gene>
<name>A0A0C3EQ54_PILCF</name>
<dbReference type="AlphaFoldDB" id="A0A0C3EQ54"/>
<dbReference type="EMBL" id="KN833057">
    <property type="protein sequence ID" value="KIM74690.1"/>
    <property type="molecule type" value="Genomic_DNA"/>
</dbReference>
<accession>A0A0C3EQ54</accession>
<evidence type="ECO:0000313" key="1">
    <source>
        <dbReference type="EMBL" id="KIM74690.1"/>
    </source>
</evidence>
<dbReference type="STRING" id="765440.A0A0C3EQ54"/>
<sequence>MADASPPTKIRLCAFIEERHNNDTYKLTNFKDFDKLKLILNEKPTYWRLTVPTSEAAQSEELVLSMQGVIVNKDLPPILIKPNEQHQPFIRQSVQLTGFDSKEFQTCINKLQQLHQTFSRQVPEGNMEPLTLSQFHQFDTVEFATCYFTSRRDDPNGTEMPFDQSTDPNGVLARLANNKKYFHGEDNKVLYYALKHVNDESPPRFFDVDPAQFRVGDIVKVQITTAAVPIKNNKFKMISQLRCLALLDGTFTDLAMSGRSKATIHLAAMKPAIKRKVGYNNTLDDEVSEA</sequence>
<protein>
    <submittedName>
        <fullName evidence="1">Uncharacterized protein</fullName>
    </submittedName>
</protein>